<accession>A0A381PQI7</accession>
<feature type="region of interest" description="Disordered" evidence="1">
    <location>
        <begin position="1"/>
        <end position="33"/>
    </location>
</feature>
<feature type="compositionally biased region" description="Polar residues" evidence="1">
    <location>
        <begin position="1"/>
        <end position="18"/>
    </location>
</feature>
<organism evidence="2">
    <name type="scientific">marine metagenome</name>
    <dbReference type="NCBI Taxonomy" id="408172"/>
    <lineage>
        <taxon>unclassified sequences</taxon>
        <taxon>metagenomes</taxon>
        <taxon>ecological metagenomes</taxon>
    </lineage>
</organism>
<feature type="non-terminal residue" evidence="2">
    <location>
        <position position="33"/>
    </location>
</feature>
<feature type="non-terminal residue" evidence="2">
    <location>
        <position position="1"/>
    </location>
</feature>
<proteinExistence type="predicted"/>
<dbReference type="EMBL" id="UINC01001038">
    <property type="protein sequence ID" value="SUZ68347.1"/>
    <property type="molecule type" value="Genomic_DNA"/>
</dbReference>
<name>A0A381PQI7_9ZZZZ</name>
<protein>
    <submittedName>
        <fullName evidence="2">Uncharacterized protein</fullName>
    </submittedName>
</protein>
<evidence type="ECO:0000313" key="2">
    <source>
        <dbReference type="EMBL" id="SUZ68347.1"/>
    </source>
</evidence>
<sequence length="33" mass="3768">LTIFTLFSTHSTGPTVNQHARPRRRPPTDRPLP</sequence>
<gene>
    <name evidence="2" type="ORF">METZ01_LOCUS21201</name>
</gene>
<dbReference type="AlphaFoldDB" id="A0A381PQI7"/>
<evidence type="ECO:0000256" key="1">
    <source>
        <dbReference type="SAM" id="MobiDB-lite"/>
    </source>
</evidence>
<reference evidence="2" key="1">
    <citation type="submission" date="2018-05" db="EMBL/GenBank/DDBJ databases">
        <authorList>
            <person name="Lanie J.A."/>
            <person name="Ng W.-L."/>
            <person name="Kazmierczak K.M."/>
            <person name="Andrzejewski T.M."/>
            <person name="Davidsen T.M."/>
            <person name="Wayne K.J."/>
            <person name="Tettelin H."/>
            <person name="Glass J.I."/>
            <person name="Rusch D."/>
            <person name="Podicherti R."/>
            <person name="Tsui H.-C.T."/>
            <person name="Winkler M.E."/>
        </authorList>
    </citation>
    <scope>NUCLEOTIDE SEQUENCE</scope>
</reference>